<dbReference type="SUPFAM" id="SSF55073">
    <property type="entry name" value="Nucleotide cyclase"/>
    <property type="match status" value="3"/>
</dbReference>
<keyword evidence="4" id="KW-0472">Membrane</keyword>
<dbReference type="SUPFAM" id="SSF49265">
    <property type="entry name" value="Fibronectin type III"/>
    <property type="match status" value="1"/>
</dbReference>
<dbReference type="InterPro" id="IPR029787">
    <property type="entry name" value="Nucleotide_cyclase"/>
</dbReference>
<feature type="region of interest" description="Disordered" evidence="3">
    <location>
        <begin position="1660"/>
        <end position="1733"/>
    </location>
</feature>
<keyword evidence="2" id="KW-0433">Leucine-rich repeat</keyword>
<feature type="compositionally biased region" description="Polar residues" evidence="3">
    <location>
        <begin position="1369"/>
        <end position="1380"/>
    </location>
</feature>
<dbReference type="Gene3D" id="3.80.10.10">
    <property type="entry name" value="Ribonuclease Inhibitor"/>
    <property type="match status" value="1"/>
</dbReference>
<comment type="subcellular location">
    <subcellularLocation>
        <location evidence="1">Cytoplasm</location>
        <location evidence="1">Cytoskeleton</location>
        <location evidence="1">Cilium axoneme</location>
    </subcellularLocation>
</comment>
<dbReference type="InterPro" id="IPR001611">
    <property type="entry name" value="Leu-rich_rpt"/>
</dbReference>
<evidence type="ECO:0000256" key="4">
    <source>
        <dbReference type="SAM" id="Phobius"/>
    </source>
</evidence>
<feature type="compositionally biased region" description="Low complexity" evidence="3">
    <location>
        <begin position="1529"/>
        <end position="1538"/>
    </location>
</feature>
<evidence type="ECO:0000259" key="6">
    <source>
        <dbReference type="Pfam" id="PF08263"/>
    </source>
</evidence>
<evidence type="ECO:0000256" key="5">
    <source>
        <dbReference type="SAM" id="SignalP"/>
    </source>
</evidence>
<feature type="region of interest" description="Disordered" evidence="3">
    <location>
        <begin position="1360"/>
        <end position="1380"/>
    </location>
</feature>
<reference evidence="7 8" key="1">
    <citation type="submission" date="2023-10" db="EMBL/GenBank/DDBJ databases">
        <authorList>
            <person name="Maclean D."/>
            <person name="Macfadyen A."/>
        </authorList>
    </citation>
    <scope>NUCLEOTIDE SEQUENCE [LARGE SCALE GENOMIC DNA]</scope>
</reference>
<dbReference type="Gene3D" id="3.30.70.1230">
    <property type="entry name" value="Nucleotide cyclase"/>
    <property type="match status" value="3"/>
</dbReference>
<sequence>MAKKPPWSCGLGLQLRWLLVLALTVLSFHAAGTTFPSDKAALLDFKAGLHNDQGLLTTWNSTTDPCDDGWHFVSCNCNDTNPPISGADCAAAEGDVSNRRVLMLSLGNVITTKGRQLYGPLSPGLGNLTELRTLDAHDNHLSGTIPAALAGLGKITQFVLNGNQLSGSIPSYLGSFPGLSEAWVARNKLSGPLSPNLCNGSFSETNIHLQNNGLLCGPVPACLAGHVPDLNGTGLFDPQDVTSNPGGGLCDQSPPSCVAQNGCRVLTPRYWTNVTSLSFNFTSFADSGTGIRGYEWGINSVNDTNVVDFRPFDGTIMSPATVEVGGASFSNATLYMQSISFRYQTLVNGQRYIVMVRATNNGAQRLNATASSDSVEVDITPPHLEQNGQVYNGPACTMALTQAQTDTLWACWDKFVDEQTPVVRQYYQVFQDGPQGSSGQPITAPTNISVQSTSAVVTGLQLQYGESYYVVISALNAAGLVGTAKSQDVSIERQSENLPPAKVAGIVLAAVLGTGAAVAALTIWITRRRSDKTRMRRKKVRIQNEQMKAMMSSLMTHKCEGAANSIDQLVHAHELAFVMTDMEGSTAQAAANPAAYAKIQQVHDMVMREGIRMHNGYEINTEGDSFHIAFLDIAEAINFCMEIQYRLLLETPWSKAILKMPFCKEVTSADGDLVFRGPRLRMAVHFAVEGTIAHRLHQLTKHRVFTGPGFQVAVELGEAANGGQVLLSHEAWLRLQGRMHEASFPVVEQLGAYKLNAWPVPLPVYQIKRLALRPLPRSFGPLRKIELDQPGAGLLITCPPDLTSSKVLTFAALQLTLTEAQKEHLSAPVVTTRRLGVSTHSIGKARSALSMAPATMRQLLDIFFISAQQFQGYVSDVDNEEGKCLVTFASPLNAVRFCHVTQVALMFAKWPADGQHICGPEKHNVEGRLLFAGPRVAMALHSSADYTFDIDPGHDSGQERVAFGGDGVSLTEDLAACANGGQVVLSEAGWAAVQEQLPGACQAISLGVHCISDAFPEAMLLMEVLPSLLAARDFPRLASARMLELGYRDSPDPSAVAIVFVMPAKPGVVATAESSAQEVSADMVDIMEAYNVALGRYVRLVRDTLPLYCGYECKEPEPGKFTLAFPSLERAVRWCVAAQCALLDVPWPEALLKLPDCAPETDLSTGRLSFRGLRIRMGASFGSGLIRKPLNTGRADYFGTVSNLAARVAGLAAPGQILVEGREAFRREKDWRRQNDAIVLLPDPMGGAKGMPGGNTGIELEQIGYYLLKGLEDPQLIFQVVPEGLSERKFAPPSEGMRVQYLPRRGRFNVASSFISGTSASGDSGNSGSGHMLPLKLRHLLNLPSQTALKPGTFQRKIRARSNADLHSRSQSLGVTEQSAPSELVIYRSPPSAVSPWGSFADSIFRRARSSGTGLPGRSPFHAGGGSTHDRRSSRCSSDAELAFDDPASRDGLPSCVAPRRHSGGVCREDSMVRIALEAPSEDGSGILASDPSGSLYVDASSPSATARQHSAFARRRPDPSADNRNGNSSGADDGARGAASGMLARMAVARLGNGLGRSWSAAERPSPLSESSSAFLGAAGGTGMHGSVSAPTPEPYPDRWRTNPIADEGQASSSRSESFSNQDNGRPELQAENAAYAREVAELFASSRRGIERASIGAASAGMRTTSGGSGAAAARSGSGAGAVLPPAADSNSTSSSSIRRQQDRSSSTPAGTRREDMLPIDSSTGPRSRSLAAIEGEAQSFGGRRRSISWRDRAGVALAEEDAQSIVSRERSSHGFLPDVHEEMEMSEDQLGAHINSRASSLGD</sequence>
<feature type="region of interest" description="Disordered" evidence="3">
    <location>
        <begin position="1559"/>
        <end position="1627"/>
    </location>
</feature>
<feature type="transmembrane region" description="Helical" evidence="4">
    <location>
        <begin position="503"/>
        <end position="526"/>
    </location>
</feature>
<dbReference type="InterPro" id="IPR013210">
    <property type="entry name" value="LRR_N_plant-typ"/>
</dbReference>
<dbReference type="PANTHER" id="PTHR43081">
    <property type="entry name" value="ADENYLATE CYCLASE, TERMINAL-DIFFERENTIATION SPECIFIC-RELATED"/>
    <property type="match status" value="1"/>
</dbReference>
<evidence type="ECO:0000256" key="3">
    <source>
        <dbReference type="SAM" id="MobiDB-lite"/>
    </source>
</evidence>
<protein>
    <recommendedName>
        <fullName evidence="6">Leucine-rich repeat-containing N-terminal plant-type domain-containing protein</fullName>
    </recommendedName>
</protein>
<dbReference type="InterPro" id="IPR036116">
    <property type="entry name" value="FN3_sf"/>
</dbReference>
<feature type="compositionally biased region" description="Polar residues" evidence="3">
    <location>
        <begin position="1611"/>
        <end position="1625"/>
    </location>
</feature>
<dbReference type="InterPro" id="IPR050697">
    <property type="entry name" value="Adenylyl/Guanylyl_Cyclase_3/4"/>
</dbReference>
<feature type="region of interest" description="Disordered" evidence="3">
    <location>
        <begin position="1497"/>
        <end position="1538"/>
    </location>
</feature>
<name>A0AAV1I9S3_9CHLO</name>
<keyword evidence="8" id="KW-1185">Reference proteome</keyword>
<evidence type="ECO:0000256" key="1">
    <source>
        <dbReference type="ARBA" id="ARBA00004430"/>
    </source>
</evidence>
<dbReference type="EMBL" id="CAUYUE010000007">
    <property type="protein sequence ID" value="CAK0782561.1"/>
    <property type="molecule type" value="Genomic_DNA"/>
</dbReference>
<keyword evidence="5" id="KW-0732">Signal</keyword>
<evidence type="ECO:0000313" key="8">
    <source>
        <dbReference type="Proteomes" id="UP001314263"/>
    </source>
</evidence>
<feature type="domain" description="Leucine-rich repeat-containing N-terminal plant-type" evidence="6">
    <location>
        <begin position="36"/>
        <end position="76"/>
    </location>
</feature>
<feature type="signal peptide" evidence="5">
    <location>
        <begin position="1"/>
        <end position="22"/>
    </location>
</feature>
<dbReference type="PANTHER" id="PTHR43081:SF1">
    <property type="entry name" value="ADENYLATE CYCLASE, TERMINAL-DIFFERENTIATION SPECIFIC"/>
    <property type="match status" value="1"/>
</dbReference>
<evidence type="ECO:0000256" key="2">
    <source>
        <dbReference type="ARBA" id="ARBA00022614"/>
    </source>
</evidence>
<feature type="chain" id="PRO_5043931467" description="Leucine-rich repeat-containing N-terminal plant-type domain-containing protein" evidence="5">
    <location>
        <begin position="23"/>
        <end position="1806"/>
    </location>
</feature>
<organism evidence="7 8">
    <name type="scientific">Coccomyxa viridis</name>
    <dbReference type="NCBI Taxonomy" id="1274662"/>
    <lineage>
        <taxon>Eukaryota</taxon>
        <taxon>Viridiplantae</taxon>
        <taxon>Chlorophyta</taxon>
        <taxon>core chlorophytes</taxon>
        <taxon>Trebouxiophyceae</taxon>
        <taxon>Trebouxiophyceae incertae sedis</taxon>
        <taxon>Coccomyxaceae</taxon>
        <taxon>Coccomyxa</taxon>
    </lineage>
</organism>
<accession>A0AAV1I9S3</accession>
<feature type="compositionally biased region" description="Low complexity" evidence="3">
    <location>
        <begin position="1660"/>
        <end position="1679"/>
    </location>
</feature>
<dbReference type="Pfam" id="PF00560">
    <property type="entry name" value="LRR_1"/>
    <property type="match status" value="1"/>
</dbReference>
<gene>
    <name evidence="7" type="ORF">CVIRNUC_005773</name>
</gene>
<dbReference type="Pfam" id="PF08263">
    <property type="entry name" value="LRRNT_2"/>
    <property type="match status" value="1"/>
</dbReference>
<keyword evidence="4" id="KW-1133">Transmembrane helix</keyword>
<dbReference type="GO" id="GO:0005930">
    <property type="term" value="C:axoneme"/>
    <property type="evidence" value="ECO:0007669"/>
    <property type="project" value="UniProtKB-SubCell"/>
</dbReference>
<dbReference type="SUPFAM" id="SSF52058">
    <property type="entry name" value="L domain-like"/>
    <property type="match status" value="1"/>
</dbReference>
<keyword evidence="4" id="KW-0812">Transmembrane</keyword>
<dbReference type="Proteomes" id="UP001314263">
    <property type="component" value="Unassembled WGS sequence"/>
</dbReference>
<feature type="region of interest" description="Disordered" evidence="3">
    <location>
        <begin position="1411"/>
        <end position="1464"/>
    </location>
</feature>
<proteinExistence type="predicted"/>
<feature type="compositionally biased region" description="Low complexity" evidence="3">
    <location>
        <begin position="1691"/>
        <end position="1710"/>
    </location>
</feature>
<evidence type="ECO:0000313" key="7">
    <source>
        <dbReference type="EMBL" id="CAK0782561.1"/>
    </source>
</evidence>
<comment type="caution">
    <text evidence="7">The sequence shown here is derived from an EMBL/GenBank/DDBJ whole genome shotgun (WGS) entry which is preliminary data.</text>
</comment>
<dbReference type="InterPro" id="IPR032675">
    <property type="entry name" value="LRR_dom_sf"/>
</dbReference>